<name>A0A136PPS6_9ACTN</name>
<feature type="compositionally biased region" description="Low complexity" evidence="1">
    <location>
        <begin position="1"/>
        <end position="19"/>
    </location>
</feature>
<dbReference type="InterPro" id="IPR012338">
    <property type="entry name" value="Beta-lactam/transpept-like"/>
</dbReference>
<feature type="region of interest" description="Disordered" evidence="1">
    <location>
        <begin position="1"/>
        <end position="43"/>
    </location>
</feature>
<dbReference type="SUPFAM" id="SSF56601">
    <property type="entry name" value="beta-lactamase/transpeptidase-like"/>
    <property type="match status" value="1"/>
</dbReference>
<dbReference type="InterPro" id="IPR000871">
    <property type="entry name" value="Beta-lactam_class-A"/>
</dbReference>
<dbReference type="OrthoDB" id="4515847at2"/>
<dbReference type="Pfam" id="PF13354">
    <property type="entry name" value="Beta-lactamase2"/>
    <property type="match status" value="1"/>
</dbReference>
<evidence type="ECO:0000256" key="1">
    <source>
        <dbReference type="SAM" id="MobiDB-lite"/>
    </source>
</evidence>
<proteinExistence type="predicted"/>
<feature type="compositionally biased region" description="Low complexity" evidence="1">
    <location>
        <begin position="26"/>
        <end position="43"/>
    </location>
</feature>
<dbReference type="Proteomes" id="UP000070620">
    <property type="component" value="Unassembled WGS sequence"/>
</dbReference>
<dbReference type="RefSeq" id="WP_067368275.1">
    <property type="nucleotide sequence ID" value="NZ_JBIUBN010000004.1"/>
</dbReference>
<evidence type="ECO:0000313" key="3">
    <source>
        <dbReference type="EMBL" id="KXK60374.1"/>
    </source>
</evidence>
<comment type="caution">
    <text evidence="3">The sequence shown here is derived from an EMBL/GenBank/DDBJ whole genome shotgun (WGS) entry which is preliminary data.</text>
</comment>
<protein>
    <submittedName>
        <fullName evidence="3">Serine hydrolase</fullName>
    </submittedName>
</protein>
<reference evidence="3 4" key="1">
    <citation type="submission" date="2016-01" db="EMBL/GenBank/DDBJ databases">
        <title>Whole genome sequence and analysis of Micromonospora rosaria DSM 803, which can produce antibacterial substance rosamicin.</title>
        <authorList>
            <person name="Yang H."/>
            <person name="He X."/>
            <person name="Zhu D."/>
        </authorList>
    </citation>
    <scope>NUCLEOTIDE SEQUENCE [LARGE SCALE GENOMIC DNA]</scope>
    <source>
        <strain evidence="3 4">DSM 803</strain>
    </source>
</reference>
<accession>A0A136PPS6</accession>
<organism evidence="3 4">
    <name type="scientific">Micromonospora rosaria</name>
    <dbReference type="NCBI Taxonomy" id="47874"/>
    <lineage>
        <taxon>Bacteria</taxon>
        <taxon>Bacillati</taxon>
        <taxon>Actinomycetota</taxon>
        <taxon>Actinomycetes</taxon>
        <taxon>Micromonosporales</taxon>
        <taxon>Micromonosporaceae</taxon>
        <taxon>Micromonospora</taxon>
    </lineage>
</organism>
<dbReference type="GO" id="GO:0008800">
    <property type="term" value="F:beta-lactamase activity"/>
    <property type="evidence" value="ECO:0007669"/>
    <property type="project" value="InterPro"/>
</dbReference>
<sequence length="333" mass="34568">MTGHAGTTHEAATTDGTATSDREATTDGTATTGRARSAAARRTATALRRVATGYARHRDRAGGTWRAYVSVTGPDGHPREAVAEEPDTPVEAYSVNKIAVAVAVLDRVDRGLLALDQRIEVTEDLVVPGGDGIFALDGAWPSSVTLGHALATLLTVSDDTAVRLCGRLCPAADLNRVLRARGLGHTQVRPVADPHRFHLGTSTARGTHDLLRALATGGLLAASSTAYLLGLLRSPVAFTDGIRREMSSAERARVATKAGWYADGRHEAGIVFDRGGAPVLTYALFATGPTGADDVAATHPAVRARSRMGRPFLAAVDGLTGRAGGRPGAAAMS</sequence>
<dbReference type="InterPro" id="IPR045155">
    <property type="entry name" value="Beta-lactam_cat"/>
</dbReference>
<keyword evidence="4" id="KW-1185">Reference proteome</keyword>
<feature type="domain" description="Beta-lactamase class A catalytic" evidence="2">
    <location>
        <begin position="81"/>
        <end position="281"/>
    </location>
</feature>
<dbReference type="GO" id="GO:0030655">
    <property type="term" value="P:beta-lactam antibiotic catabolic process"/>
    <property type="evidence" value="ECO:0007669"/>
    <property type="project" value="InterPro"/>
</dbReference>
<dbReference type="PANTHER" id="PTHR35333">
    <property type="entry name" value="BETA-LACTAMASE"/>
    <property type="match status" value="1"/>
</dbReference>
<evidence type="ECO:0000313" key="4">
    <source>
        <dbReference type="Proteomes" id="UP000070620"/>
    </source>
</evidence>
<dbReference type="GO" id="GO:0046677">
    <property type="term" value="P:response to antibiotic"/>
    <property type="evidence" value="ECO:0007669"/>
    <property type="project" value="InterPro"/>
</dbReference>
<dbReference type="PANTHER" id="PTHR35333:SF3">
    <property type="entry name" value="BETA-LACTAMASE-TYPE TRANSPEPTIDASE FOLD CONTAINING PROTEIN"/>
    <property type="match status" value="1"/>
</dbReference>
<dbReference type="AlphaFoldDB" id="A0A136PPS6"/>
<gene>
    <name evidence="3" type="ORF">AWW66_19310</name>
</gene>
<dbReference type="EMBL" id="LRQV01000074">
    <property type="protein sequence ID" value="KXK60374.1"/>
    <property type="molecule type" value="Genomic_DNA"/>
</dbReference>
<dbReference type="Gene3D" id="3.40.710.10">
    <property type="entry name" value="DD-peptidase/beta-lactamase superfamily"/>
    <property type="match status" value="1"/>
</dbReference>
<evidence type="ECO:0000259" key="2">
    <source>
        <dbReference type="Pfam" id="PF13354"/>
    </source>
</evidence>
<keyword evidence="3" id="KW-0378">Hydrolase</keyword>